<feature type="compositionally biased region" description="Low complexity" evidence="1">
    <location>
        <begin position="94"/>
        <end position="106"/>
    </location>
</feature>
<feature type="compositionally biased region" description="Polar residues" evidence="1">
    <location>
        <begin position="149"/>
        <end position="158"/>
    </location>
</feature>
<feature type="compositionally biased region" description="Polar residues" evidence="1">
    <location>
        <begin position="40"/>
        <end position="54"/>
    </location>
</feature>
<reference evidence="2 3" key="1">
    <citation type="submission" date="2018-12" db="EMBL/GenBank/DDBJ databases">
        <authorList>
            <person name="Tiukova I."/>
            <person name="Dainat J."/>
        </authorList>
    </citation>
    <scope>NUCLEOTIDE SEQUENCE [LARGE SCALE GENOMIC DNA]</scope>
</reference>
<name>A0A448YF04_BRENA</name>
<evidence type="ECO:0000313" key="3">
    <source>
        <dbReference type="Proteomes" id="UP000290900"/>
    </source>
</evidence>
<dbReference type="FunCoup" id="A0A448YF04">
    <property type="interactions" value="58"/>
</dbReference>
<feature type="compositionally biased region" description="Polar residues" evidence="1">
    <location>
        <begin position="353"/>
        <end position="364"/>
    </location>
</feature>
<dbReference type="InParanoid" id="A0A448YF04"/>
<feature type="region of interest" description="Disordered" evidence="1">
    <location>
        <begin position="1"/>
        <end position="108"/>
    </location>
</feature>
<accession>A0A448YF04</accession>
<feature type="compositionally biased region" description="Polar residues" evidence="1">
    <location>
        <begin position="415"/>
        <end position="436"/>
    </location>
</feature>
<feature type="compositionally biased region" description="Polar residues" evidence="1">
    <location>
        <begin position="320"/>
        <end position="329"/>
    </location>
</feature>
<keyword evidence="3" id="KW-1185">Reference proteome</keyword>
<feature type="compositionally biased region" description="Low complexity" evidence="1">
    <location>
        <begin position="236"/>
        <end position="248"/>
    </location>
</feature>
<feature type="region of interest" description="Disordered" evidence="1">
    <location>
        <begin position="405"/>
        <end position="461"/>
    </location>
</feature>
<feature type="region of interest" description="Disordered" evidence="1">
    <location>
        <begin position="131"/>
        <end position="159"/>
    </location>
</feature>
<protein>
    <submittedName>
        <fullName evidence="2">DEKNAAC100892</fullName>
    </submittedName>
</protein>
<proteinExistence type="predicted"/>
<dbReference type="EMBL" id="CAACVR010000001">
    <property type="protein sequence ID" value="VEU19456.1"/>
    <property type="molecule type" value="Genomic_DNA"/>
</dbReference>
<gene>
    <name evidence="2" type="ORF">BRENAR_LOCUS193</name>
</gene>
<evidence type="ECO:0000256" key="1">
    <source>
        <dbReference type="SAM" id="MobiDB-lite"/>
    </source>
</evidence>
<dbReference type="AlphaFoldDB" id="A0A448YF04"/>
<organism evidence="2 3">
    <name type="scientific">Brettanomyces naardenensis</name>
    <name type="common">Yeast</name>
    <dbReference type="NCBI Taxonomy" id="13370"/>
    <lineage>
        <taxon>Eukaryota</taxon>
        <taxon>Fungi</taxon>
        <taxon>Dikarya</taxon>
        <taxon>Ascomycota</taxon>
        <taxon>Saccharomycotina</taxon>
        <taxon>Pichiomycetes</taxon>
        <taxon>Pichiales</taxon>
        <taxon>Pichiaceae</taxon>
        <taxon>Brettanomyces</taxon>
    </lineage>
</organism>
<feature type="compositionally biased region" description="Basic and acidic residues" evidence="1">
    <location>
        <begin position="69"/>
        <end position="80"/>
    </location>
</feature>
<dbReference type="Proteomes" id="UP000290900">
    <property type="component" value="Unassembled WGS sequence"/>
</dbReference>
<feature type="compositionally biased region" description="Low complexity" evidence="1">
    <location>
        <begin position="1"/>
        <end position="14"/>
    </location>
</feature>
<sequence>MLSPSSNDDSPDFPTKTKLSSFQFPDKDDPQPDAGETLASPLSLSDGQQPSLAISCSSSCDDDGDDVGDNAKPKKDDLQHQHVSRKNSLNVDQSSLSSFGSSTNSSKLGTQNSLIFERFVQDPLIDSQPIPNSLPRHFSSENFVPPSLDTATGLITGSETDDDVTLEELEMGLPPRRPSTANLEAAFANGHSNRGSFSLSNGSHSNLTRQLRGCRPSLVQSTTAPQLTLSSFSLGSEQQQPEQQQQQQPSPPQIPQPASGSPQHPNQRPIFPPSPLLRQNKSTSSFFSYADMINQEDQESAFPIRRPSLSLSISNQRMGRTGSFASPSGCSPVAPQRSPIGGRPSRSPIFGRHNSNTRFPSPYSQGRRFTMDLMSSDSELENDPLSATADAPRRLVGLSRRGSGYARVTLPHGSGLNTTGRSPSISSNLGARTNPPSRIDNVISDTQKSSDEESLHGLVAN</sequence>
<dbReference type="OrthoDB" id="5364312at2759"/>
<feature type="region of interest" description="Disordered" evidence="1">
    <location>
        <begin position="233"/>
        <end position="279"/>
    </location>
</feature>
<evidence type="ECO:0000313" key="2">
    <source>
        <dbReference type="EMBL" id="VEU19456.1"/>
    </source>
</evidence>
<feature type="region of interest" description="Disordered" evidence="1">
    <location>
        <begin position="320"/>
        <end position="367"/>
    </location>
</feature>